<evidence type="ECO:0000313" key="3">
    <source>
        <dbReference type="Proteomes" id="UP000314294"/>
    </source>
</evidence>
<feature type="region of interest" description="Disordered" evidence="1">
    <location>
        <begin position="57"/>
        <end position="79"/>
    </location>
</feature>
<comment type="caution">
    <text evidence="2">The sequence shown here is derived from an EMBL/GenBank/DDBJ whole genome shotgun (WGS) entry which is preliminary data.</text>
</comment>
<keyword evidence="3" id="KW-1185">Reference proteome</keyword>
<dbReference type="Proteomes" id="UP000314294">
    <property type="component" value="Unassembled WGS sequence"/>
</dbReference>
<evidence type="ECO:0000256" key="1">
    <source>
        <dbReference type="SAM" id="MobiDB-lite"/>
    </source>
</evidence>
<reference evidence="2 3" key="1">
    <citation type="submission" date="2019-03" db="EMBL/GenBank/DDBJ databases">
        <title>First draft genome of Liparis tanakae, snailfish: a comprehensive survey of snailfish specific genes.</title>
        <authorList>
            <person name="Kim W."/>
            <person name="Song I."/>
            <person name="Jeong J.-H."/>
            <person name="Kim D."/>
            <person name="Kim S."/>
            <person name="Ryu S."/>
            <person name="Song J.Y."/>
            <person name="Lee S.K."/>
        </authorList>
    </citation>
    <scope>NUCLEOTIDE SEQUENCE [LARGE SCALE GENOMIC DNA]</scope>
    <source>
        <tissue evidence="2">Muscle</tissue>
    </source>
</reference>
<proteinExistence type="predicted"/>
<name>A0A4Z2EBA2_9TELE</name>
<evidence type="ECO:0000313" key="2">
    <source>
        <dbReference type="EMBL" id="TNN26025.1"/>
    </source>
</evidence>
<organism evidence="2 3">
    <name type="scientific">Liparis tanakae</name>
    <name type="common">Tanaka's snailfish</name>
    <dbReference type="NCBI Taxonomy" id="230148"/>
    <lineage>
        <taxon>Eukaryota</taxon>
        <taxon>Metazoa</taxon>
        <taxon>Chordata</taxon>
        <taxon>Craniata</taxon>
        <taxon>Vertebrata</taxon>
        <taxon>Euteleostomi</taxon>
        <taxon>Actinopterygii</taxon>
        <taxon>Neopterygii</taxon>
        <taxon>Teleostei</taxon>
        <taxon>Neoteleostei</taxon>
        <taxon>Acanthomorphata</taxon>
        <taxon>Eupercaria</taxon>
        <taxon>Perciformes</taxon>
        <taxon>Cottioidei</taxon>
        <taxon>Cottales</taxon>
        <taxon>Liparidae</taxon>
        <taxon>Liparis</taxon>
    </lineage>
</organism>
<accession>A0A4Z2EBA2</accession>
<dbReference type="EMBL" id="SRLO01011142">
    <property type="protein sequence ID" value="TNN26025.1"/>
    <property type="molecule type" value="Genomic_DNA"/>
</dbReference>
<gene>
    <name evidence="2" type="ORF">EYF80_063837</name>
</gene>
<dbReference type="AlphaFoldDB" id="A0A4Z2EBA2"/>
<protein>
    <submittedName>
        <fullName evidence="2">Uncharacterized protein</fullName>
    </submittedName>
</protein>
<sequence>MRTSETLRDLETLRGSFKPSRVDSSAPVSLLHTPGLLTQLMTHLGALTRSSSLKKFKDEGLRPDASDSLTANEDVKGKP</sequence>